<dbReference type="OrthoDB" id="9765809at2"/>
<evidence type="ECO:0000313" key="1">
    <source>
        <dbReference type="EMBL" id="KAA2262720.1"/>
    </source>
</evidence>
<evidence type="ECO:0000313" key="2">
    <source>
        <dbReference type="Proteomes" id="UP000323454"/>
    </source>
</evidence>
<evidence type="ECO:0008006" key="3">
    <source>
        <dbReference type="Google" id="ProtNLM"/>
    </source>
</evidence>
<dbReference type="AlphaFoldDB" id="A0A5B2XIU6"/>
<dbReference type="Gene3D" id="2.130.10.10">
    <property type="entry name" value="YVTN repeat-like/Quinoprotein amine dehydrogenase"/>
    <property type="match status" value="1"/>
</dbReference>
<reference evidence="1 2" key="1">
    <citation type="submission" date="2019-09" db="EMBL/GenBank/DDBJ databases">
        <title>Goodfellowia gen. nov., a new genus of the Pseudonocardineae related to Actinoalloteichus, containing Goodfellowia coeruleoviolacea gen. nov., comb. nov. gen. nov., comb. nov.</title>
        <authorList>
            <person name="Labeda D."/>
        </authorList>
    </citation>
    <scope>NUCLEOTIDE SEQUENCE [LARGE SCALE GENOMIC DNA]</scope>
    <source>
        <strain evidence="1 2">AN110305</strain>
    </source>
</reference>
<organism evidence="1 2">
    <name type="scientific">Solihabitans fulvus</name>
    <dbReference type="NCBI Taxonomy" id="1892852"/>
    <lineage>
        <taxon>Bacteria</taxon>
        <taxon>Bacillati</taxon>
        <taxon>Actinomycetota</taxon>
        <taxon>Actinomycetes</taxon>
        <taxon>Pseudonocardiales</taxon>
        <taxon>Pseudonocardiaceae</taxon>
        <taxon>Solihabitans</taxon>
    </lineage>
</organism>
<comment type="caution">
    <text evidence="1">The sequence shown here is derived from an EMBL/GenBank/DDBJ whole genome shotgun (WGS) entry which is preliminary data.</text>
</comment>
<gene>
    <name evidence="1" type="ORF">F0L68_12575</name>
</gene>
<sequence>MRESRRDQVTAAGARTLAWVGGTLYDVAAGWRSIPLDGSTGTTRFMGYGKQFDAVTVSPRGDFVALTSSTGTKGLLLAADGRVIREVDRSYYHAEVYRYPLVLFTLPDGRTAIAHCPTDYNRLEIEDVLTGACLTDSAGREPDDVFHSRLAVSASGRYLLSAGWLWHPWSCVMVYDLHRALTQPDALDSPDDGLNPQRLPGAEVSGACFVDDDVVVSTSSESDEPVESDELAPTMLARWSITTGTILWHRKLDQTAGDLVSIAGNILALHQYPRLYDANNGELLAEWPDLPTGDADSSIVWDKPFSGSARVAVDHVNRRFAVTDGDHVTVIHLDE</sequence>
<dbReference type="InterPro" id="IPR015943">
    <property type="entry name" value="WD40/YVTN_repeat-like_dom_sf"/>
</dbReference>
<dbReference type="SUPFAM" id="SSF50998">
    <property type="entry name" value="Quinoprotein alcohol dehydrogenase-like"/>
    <property type="match status" value="1"/>
</dbReference>
<protein>
    <recommendedName>
        <fullName evidence="3">PQQ-like domain-containing protein</fullName>
    </recommendedName>
</protein>
<name>A0A5B2XIU6_9PSEU</name>
<dbReference type="EMBL" id="VUOB01000021">
    <property type="protein sequence ID" value="KAA2262720.1"/>
    <property type="molecule type" value="Genomic_DNA"/>
</dbReference>
<accession>A0A5B2XIU6</accession>
<dbReference type="Proteomes" id="UP000323454">
    <property type="component" value="Unassembled WGS sequence"/>
</dbReference>
<dbReference type="InterPro" id="IPR011047">
    <property type="entry name" value="Quinoprotein_ADH-like_sf"/>
</dbReference>
<dbReference type="RefSeq" id="WP_149849699.1">
    <property type="nucleotide sequence ID" value="NZ_VUOB01000021.1"/>
</dbReference>
<proteinExistence type="predicted"/>
<reference evidence="1 2" key="2">
    <citation type="submission" date="2019-09" db="EMBL/GenBank/DDBJ databases">
        <authorList>
            <person name="Jin C."/>
        </authorList>
    </citation>
    <scope>NUCLEOTIDE SEQUENCE [LARGE SCALE GENOMIC DNA]</scope>
    <source>
        <strain evidence="1 2">AN110305</strain>
    </source>
</reference>
<keyword evidence="2" id="KW-1185">Reference proteome</keyword>